<dbReference type="RefSeq" id="WP_379900157.1">
    <property type="nucleotide sequence ID" value="NZ_JBHRTR010000025.1"/>
</dbReference>
<name>A0ABV7KZK5_9PROT</name>
<comment type="caution">
    <text evidence="2">The sequence shown here is derived from an EMBL/GenBank/DDBJ whole genome shotgun (WGS) entry which is preliminary data.</text>
</comment>
<dbReference type="PANTHER" id="PTHR37315:SF1">
    <property type="entry name" value="UPF0311 PROTEIN BLR7842"/>
    <property type="match status" value="1"/>
</dbReference>
<dbReference type="PANTHER" id="PTHR37315">
    <property type="entry name" value="UPF0311 PROTEIN BLR7842"/>
    <property type="match status" value="1"/>
</dbReference>
<dbReference type="Proteomes" id="UP001595528">
    <property type="component" value="Unassembled WGS sequence"/>
</dbReference>
<dbReference type="HAMAP" id="MF_00775">
    <property type="entry name" value="UPF0311"/>
    <property type="match status" value="1"/>
</dbReference>
<dbReference type="EMBL" id="JBHRTR010000025">
    <property type="protein sequence ID" value="MFC3227734.1"/>
    <property type="molecule type" value="Genomic_DNA"/>
</dbReference>
<evidence type="ECO:0000313" key="3">
    <source>
        <dbReference type="Proteomes" id="UP001595528"/>
    </source>
</evidence>
<dbReference type="Pfam" id="PF11578">
    <property type="entry name" value="DUF3237"/>
    <property type="match status" value="1"/>
</dbReference>
<accession>A0ABV7KZK5</accession>
<organism evidence="2 3">
    <name type="scientific">Marinibaculum pumilum</name>
    <dbReference type="NCBI Taxonomy" id="1766165"/>
    <lineage>
        <taxon>Bacteria</taxon>
        <taxon>Pseudomonadati</taxon>
        <taxon>Pseudomonadota</taxon>
        <taxon>Alphaproteobacteria</taxon>
        <taxon>Rhodospirillales</taxon>
        <taxon>Rhodospirillaceae</taxon>
        <taxon>Marinibaculum</taxon>
    </lineage>
</organism>
<sequence>MTKPAQPGLTYVFTIEAELGPPRFFGAGPMGERLHIEILGGRVSGPRLSGRILPGGSDWPVITPDGHSRIEAHYTVEAADGTLIYVHNRGLRVSTPEIAEALRRGEAVPPEEFYMRGAPVFDVADGPHAWLRERIFVCSLLLSGSTIAIDVYMVS</sequence>
<evidence type="ECO:0000256" key="1">
    <source>
        <dbReference type="HAMAP-Rule" id="MF_00775"/>
    </source>
</evidence>
<gene>
    <name evidence="2" type="ORF">ACFOGJ_10855</name>
</gene>
<proteinExistence type="inferred from homology"/>
<evidence type="ECO:0000313" key="2">
    <source>
        <dbReference type="EMBL" id="MFC3227734.1"/>
    </source>
</evidence>
<reference evidence="3" key="1">
    <citation type="journal article" date="2019" name="Int. J. Syst. Evol. Microbiol.">
        <title>The Global Catalogue of Microorganisms (GCM) 10K type strain sequencing project: providing services to taxonomists for standard genome sequencing and annotation.</title>
        <authorList>
            <consortium name="The Broad Institute Genomics Platform"/>
            <consortium name="The Broad Institute Genome Sequencing Center for Infectious Disease"/>
            <person name="Wu L."/>
            <person name="Ma J."/>
        </authorList>
    </citation>
    <scope>NUCLEOTIDE SEQUENCE [LARGE SCALE GENOMIC DNA]</scope>
    <source>
        <strain evidence="3">KCTC 42964</strain>
    </source>
</reference>
<comment type="similarity">
    <text evidence="1">Belongs to the UPF0311 family.</text>
</comment>
<dbReference type="Gene3D" id="2.40.160.20">
    <property type="match status" value="1"/>
</dbReference>
<keyword evidence="3" id="KW-1185">Reference proteome</keyword>
<protein>
    <recommendedName>
        <fullName evidence="1">UPF0311 protein ACFOGJ_10855</fullName>
    </recommendedName>
</protein>
<dbReference type="InterPro" id="IPR020915">
    <property type="entry name" value="UPF0311"/>
</dbReference>